<evidence type="ECO:0000259" key="1">
    <source>
        <dbReference type="PROSITE" id="PS50994"/>
    </source>
</evidence>
<dbReference type="GO" id="GO:0003676">
    <property type="term" value="F:nucleic acid binding"/>
    <property type="evidence" value="ECO:0007669"/>
    <property type="project" value="InterPro"/>
</dbReference>
<dbReference type="InterPro" id="IPR012337">
    <property type="entry name" value="RNaseH-like_sf"/>
</dbReference>
<dbReference type="SUPFAM" id="SSF53098">
    <property type="entry name" value="Ribonuclease H-like"/>
    <property type="match status" value="1"/>
</dbReference>
<reference evidence="2" key="1">
    <citation type="submission" date="2014-07" db="EMBL/GenBank/DDBJ databases">
        <authorList>
            <person name="Martin A.A"/>
            <person name="De Silva N."/>
        </authorList>
    </citation>
    <scope>NUCLEOTIDE SEQUENCE</scope>
</reference>
<dbReference type="GO" id="GO:0015074">
    <property type="term" value="P:DNA integration"/>
    <property type="evidence" value="ECO:0007669"/>
    <property type="project" value="InterPro"/>
</dbReference>
<dbReference type="PANTHER" id="PTHR37984:SF5">
    <property type="entry name" value="PROTEIN NYNRIN-LIKE"/>
    <property type="match status" value="1"/>
</dbReference>
<protein>
    <submittedName>
        <fullName evidence="3">Integrase catalytic domain-containing protein</fullName>
    </submittedName>
</protein>
<organism evidence="2 3">
    <name type="scientific">Strongyloides venezuelensis</name>
    <name type="common">Threadworm</name>
    <dbReference type="NCBI Taxonomy" id="75913"/>
    <lineage>
        <taxon>Eukaryota</taxon>
        <taxon>Metazoa</taxon>
        <taxon>Ecdysozoa</taxon>
        <taxon>Nematoda</taxon>
        <taxon>Chromadorea</taxon>
        <taxon>Rhabditida</taxon>
        <taxon>Tylenchina</taxon>
        <taxon>Panagrolaimomorpha</taxon>
        <taxon>Strongyloidoidea</taxon>
        <taxon>Strongyloididae</taxon>
        <taxon>Strongyloides</taxon>
    </lineage>
</organism>
<dbReference type="Proteomes" id="UP000035680">
    <property type="component" value="Unassembled WGS sequence"/>
</dbReference>
<dbReference type="Gene3D" id="3.30.420.10">
    <property type="entry name" value="Ribonuclease H-like superfamily/Ribonuclease H"/>
    <property type="match status" value="1"/>
</dbReference>
<sequence>MIGNVPLRKIYMDILQPRRRTSIGTVAILVGVDSLTRFVMTVSLMNLSSEEVIRTILENIIFKYGIPIQIITDRDSCFSGEEFEKFRKALNIQHHLITANHHQSNGMVERINITFNEAMRIFKNVEWDKTVLSTIFCYDNTIHLKTGFTLLCLIFGRNSNVKLIRRIFWLKVCILLRRRIGKNRFEEFNKNGMTCIKNHGKQKKNFYDFSLI</sequence>
<proteinExistence type="predicted"/>
<dbReference type="InterPro" id="IPR036397">
    <property type="entry name" value="RNaseH_sf"/>
</dbReference>
<dbReference type="WBParaSite" id="SVE_1663200.1">
    <property type="protein sequence ID" value="SVE_1663200.1"/>
    <property type="gene ID" value="SVE_1663200"/>
</dbReference>
<dbReference type="PANTHER" id="PTHR37984">
    <property type="entry name" value="PROTEIN CBG26694"/>
    <property type="match status" value="1"/>
</dbReference>
<dbReference type="AlphaFoldDB" id="A0A0K0FW73"/>
<reference evidence="3" key="2">
    <citation type="submission" date="2015-08" db="UniProtKB">
        <authorList>
            <consortium name="WormBaseParasite"/>
        </authorList>
    </citation>
    <scope>IDENTIFICATION</scope>
</reference>
<dbReference type="STRING" id="75913.A0A0K0FW73"/>
<evidence type="ECO:0000313" key="2">
    <source>
        <dbReference type="Proteomes" id="UP000035680"/>
    </source>
</evidence>
<dbReference type="InterPro" id="IPR050951">
    <property type="entry name" value="Retrovirus_Pol_polyprotein"/>
</dbReference>
<name>A0A0K0FW73_STRVS</name>
<accession>A0A0K0FW73</accession>
<dbReference type="InterPro" id="IPR001584">
    <property type="entry name" value="Integrase_cat-core"/>
</dbReference>
<keyword evidence="2" id="KW-1185">Reference proteome</keyword>
<feature type="domain" description="Integrase catalytic" evidence="1">
    <location>
        <begin position="2"/>
        <end position="120"/>
    </location>
</feature>
<evidence type="ECO:0000313" key="3">
    <source>
        <dbReference type="WBParaSite" id="SVE_1663200.1"/>
    </source>
</evidence>
<dbReference type="PROSITE" id="PS50994">
    <property type="entry name" value="INTEGRASE"/>
    <property type="match status" value="1"/>
</dbReference>
<dbReference type="Pfam" id="PF00665">
    <property type="entry name" value="rve"/>
    <property type="match status" value="1"/>
</dbReference>